<dbReference type="InterPro" id="IPR003439">
    <property type="entry name" value="ABC_transporter-like_ATP-bd"/>
</dbReference>
<dbReference type="SUPFAM" id="SSF52540">
    <property type="entry name" value="P-loop containing nucleoside triphosphate hydrolases"/>
    <property type="match status" value="1"/>
</dbReference>
<dbReference type="InterPro" id="IPR017871">
    <property type="entry name" value="ABC_transporter-like_CS"/>
</dbReference>
<dbReference type="Proteomes" id="UP000029999">
    <property type="component" value="Unassembled WGS sequence"/>
</dbReference>
<dbReference type="SMART" id="SM00382">
    <property type="entry name" value="AAA"/>
    <property type="match status" value="1"/>
</dbReference>
<accession>A0A0A0BDY4</accession>
<gene>
    <name evidence="5" type="ORF">LP43_1953</name>
</gene>
<sequence>MFVINDLKFHYPDEDNDLLNIPHWQVATGESVFLSAPSGTGKSTLVNLLAGIITPQHGTIRVMDSVINHLSSRQRDAFRARHIGMVFQQFNLIPYLSVMDNIRLASRFSDMSRAEADERSHTLLQMLGLTTLDATRQADQLSVGQQQRVAIVRALVNEPALLLVDEPTSALDTAHRDQFIDLLMQQLDSSRTSLVFVSHDSSLKHHFSRHVHIGQLQHDVD</sequence>
<evidence type="ECO:0000313" key="5">
    <source>
        <dbReference type="EMBL" id="KGM06080.1"/>
    </source>
</evidence>
<evidence type="ECO:0000259" key="4">
    <source>
        <dbReference type="PROSITE" id="PS50893"/>
    </source>
</evidence>
<evidence type="ECO:0000256" key="1">
    <source>
        <dbReference type="ARBA" id="ARBA00022448"/>
    </source>
</evidence>
<dbReference type="Gene3D" id="3.40.50.300">
    <property type="entry name" value="P-loop containing nucleotide triphosphate hydrolases"/>
    <property type="match status" value="1"/>
</dbReference>
<feature type="domain" description="ABC transporter" evidence="4">
    <location>
        <begin position="2"/>
        <end position="220"/>
    </location>
</feature>
<evidence type="ECO:0000256" key="3">
    <source>
        <dbReference type="ARBA" id="ARBA00022840"/>
    </source>
</evidence>
<name>A0A0A0BDY4_9GAMM</name>
<keyword evidence="2" id="KW-0547">Nucleotide-binding</keyword>
<dbReference type="PROSITE" id="PS00211">
    <property type="entry name" value="ABC_TRANSPORTER_1"/>
    <property type="match status" value="1"/>
</dbReference>
<dbReference type="InterPro" id="IPR017911">
    <property type="entry name" value="MacB-like_ATP-bd"/>
</dbReference>
<protein>
    <submittedName>
        <fullName evidence="5">Methionine ABC transporter ATP-binding protein</fullName>
    </submittedName>
</protein>
<evidence type="ECO:0000256" key="2">
    <source>
        <dbReference type="ARBA" id="ARBA00022741"/>
    </source>
</evidence>
<keyword evidence="3 5" id="KW-0067">ATP-binding</keyword>
<keyword evidence="1" id="KW-0813">Transport</keyword>
<comment type="caution">
    <text evidence="5">The sequence shown here is derived from an EMBL/GenBank/DDBJ whole genome shotgun (WGS) entry which is preliminary data.</text>
</comment>
<dbReference type="InterPro" id="IPR015854">
    <property type="entry name" value="ABC_transpr_LolD-like"/>
</dbReference>
<reference evidence="5 6" key="1">
    <citation type="submission" date="2014-09" db="EMBL/GenBank/DDBJ databases">
        <authorList>
            <person name="Grob C."/>
            <person name="Taubert M."/>
            <person name="Howat A.M."/>
            <person name="Burns O.J."/>
            <person name="Dixon J.L."/>
            <person name="Chen Y."/>
            <person name="Murrell J.C."/>
        </authorList>
    </citation>
    <scope>NUCLEOTIDE SEQUENCE [LARGE SCALE GENOMIC DNA]</scope>
    <source>
        <strain evidence="5">L4</strain>
    </source>
</reference>
<dbReference type="InterPro" id="IPR027417">
    <property type="entry name" value="P-loop_NTPase"/>
</dbReference>
<dbReference type="PANTHER" id="PTHR24220">
    <property type="entry name" value="IMPORT ATP-BINDING PROTEIN"/>
    <property type="match status" value="1"/>
</dbReference>
<dbReference type="InterPro" id="IPR003593">
    <property type="entry name" value="AAA+_ATPase"/>
</dbReference>
<dbReference type="GO" id="GO:0022857">
    <property type="term" value="F:transmembrane transporter activity"/>
    <property type="evidence" value="ECO:0007669"/>
    <property type="project" value="TreeGrafter"/>
</dbReference>
<dbReference type="RefSeq" id="WP_036314643.1">
    <property type="nucleotide sequence ID" value="NZ_JRQD01000005.1"/>
</dbReference>
<dbReference type="GO" id="GO:0005886">
    <property type="term" value="C:plasma membrane"/>
    <property type="evidence" value="ECO:0007669"/>
    <property type="project" value="TreeGrafter"/>
</dbReference>
<dbReference type="STRING" id="392484.LP43_1953"/>
<dbReference type="GO" id="GO:0016887">
    <property type="term" value="F:ATP hydrolysis activity"/>
    <property type="evidence" value="ECO:0007669"/>
    <property type="project" value="InterPro"/>
</dbReference>
<evidence type="ECO:0000313" key="6">
    <source>
        <dbReference type="Proteomes" id="UP000029999"/>
    </source>
</evidence>
<dbReference type="CDD" id="cd03255">
    <property type="entry name" value="ABC_MJ0796_LolCDE_FtsE"/>
    <property type="match status" value="1"/>
</dbReference>
<dbReference type="PANTHER" id="PTHR24220:SF611">
    <property type="entry name" value="ATP-BINDING COMPONENT OF ABC TRANSPORTER-RELATED"/>
    <property type="match status" value="1"/>
</dbReference>
<dbReference type="GO" id="GO:0005524">
    <property type="term" value="F:ATP binding"/>
    <property type="evidence" value="ECO:0007669"/>
    <property type="project" value="UniProtKB-KW"/>
</dbReference>
<dbReference type="PROSITE" id="PS50893">
    <property type="entry name" value="ABC_TRANSPORTER_2"/>
    <property type="match status" value="1"/>
</dbReference>
<dbReference type="Pfam" id="PF00005">
    <property type="entry name" value="ABC_tran"/>
    <property type="match status" value="1"/>
</dbReference>
<organism evidence="5 6">
    <name type="scientific">Methylophaga thiooxydans</name>
    <dbReference type="NCBI Taxonomy" id="392484"/>
    <lineage>
        <taxon>Bacteria</taxon>
        <taxon>Pseudomonadati</taxon>
        <taxon>Pseudomonadota</taxon>
        <taxon>Gammaproteobacteria</taxon>
        <taxon>Thiotrichales</taxon>
        <taxon>Piscirickettsiaceae</taxon>
        <taxon>Methylophaga</taxon>
    </lineage>
</organism>
<proteinExistence type="predicted"/>
<dbReference type="AlphaFoldDB" id="A0A0A0BDY4"/>
<dbReference type="EMBL" id="JRQD01000005">
    <property type="protein sequence ID" value="KGM06080.1"/>
    <property type="molecule type" value="Genomic_DNA"/>
</dbReference>